<evidence type="ECO:0000313" key="4">
    <source>
        <dbReference type="EMBL" id="VDK32364.1"/>
    </source>
</evidence>
<dbReference type="EMBL" id="UYRS01018314">
    <property type="protein sequence ID" value="VDK32364.1"/>
    <property type="molecule type" value="Genomic_DNA"/>
</dbReference>
<dbReference type="InterPro" id="IPR043784">
    <property type="entry name" value="DUF5726"/>
</dbReference>
<evidence type="ECO:0000256" key="1">
    <source>
        <dbReference type="SAM" id="MobiDB-lite"/>
    </source>
</evidence>
<evidence type="ECO:0000259" key="3">
    <source>
        <dbReference type="Pfam" id="PF18996"/>
    </source>
</evidence>
<dbReference type="Proteomes" id="UP000282613">
    <property type="component" value="Unassembled WGS sequence"/>
</dbReference>
<evidence type="ECO:0000256" key="2">
    <source>
        <dbReference type="SAM" id="SignalP"/>
    </source>
</evidence>
<name>A0A0R3W1Z8_TAEAS</name>
<keyword evidence="5" id="KW-1185">Reference proteome</keyword>
<dbReference type="Pfam" id="PF18996">
    <property type="entry name" value="DUF5726"/>
    <property type="match status" value="1"/>
</dbReference>
<dbReference type="WBParaSite" id="TASK_0000379601-mRNA-1">
    <property type="protein sequence ID" value="TASK_0000379601-mRNA-1"/>
    <property type="gene ID" value="TASK_0000379601"/>
</dbReference>
<feature type="compositionally biased region" description="Basic and acidic residues" evidence="1">
    <location>
        <begin position="97"/>
        <end position="121"/>
    </location>
</feature>
<feature type="region of interest" description="Disordered" evidence="1">
    <location>
        <begin position="83"/>
        <end position="121"/>
    </location>
</feature>
<evidence type="ECO:0000313" key="6">
    <source>
        <dbReference type="WBParaSite" id="TASK_0000379601-mRNA-1"/>
    </source>
</evidence>
<organism evidence="6">
    <name type="scientific">Taenia asiatica</name>
    <name type="common">Asian tapeworm</name>
    <dbReference type="NCBI Taxonomy" id="60517"/>
    <lineage>
        <taxon>Eukaryota</taxon>
        <taxon>Metazoa</taxon>
        <taxon>Spiralia</taxon>
        <taxon>Lophotrochozoa</taxon>
        <taxon>Platyhelminthes</taxon>
        <taxon>Cestoda</taxon>
        <taxon>Eucestoda</taxon>
        <taxon>Cyclophyllidea</taxon>
        <taxon>Taeniidae</taxon>
        <taxon>Taenia</taxon>
    </lineage>
</organism>
<reference evidence="6" key="1">
    <citation type="submission" date="2017-02" db="UniProtKB">
        <authorList>
            <consortium name="WormBaseParasite"/>
        </authorList>
    </citation>
    <scope>IDENTIFICATION</scope>
</reference>
<sequence>MNFGDWMKTVRFNILRALLQGLLLAVINSGVAADSNIDHCCGTLAQLAIDQQEQSLARELFHRDQNPGKDDKSYAGNLQILSEQPFGVPGGISTTNHRGEASLCEDQRSQSDGRGRDQGVP</sequence>
<evidence type="ECO:0000313" key="5">
    <source>
        <dbReference type="Proteomes" id="UP000282613"/>
    </source>
</evidence>
<gene>
    <name evidence="4" type="ORF">TASK_LOCUS3797</name>
</gene>
<feature type="domain" description="DUF5726" evidence="3">
    <location>
        <begin position="1"/>
        <end position="78"/>
    </location>
</feature>
<feature type="signal peptide" evidence="2">
    <location>
        <begin position="1"/>
        <end position="33"/>
    </location>
</feature>
<proteinExistence type="predicted"/>
<dbReference type="AlphaFoldDB" id="A0A0R3W1Z8"/>
<reference evidence="4 5" key="2">
    <citation type="submission" date="2018-11" db="EMBL/GenBank/DDBJ databases">
        <authorList>
            <consortium name="Pathogen Informatics"/>
        </authorList>
    </citation>
    <scope>NUCLEOTIDE SEQUENCE [LARGE SCALE GENOMIC DNA]</scope>
</reference>
<feature type="chain" id="PRO_5043132508" evidence="2">
    <location>
        <begin position="34"/>
        <end position="121"/>
    </location>
</feature>
<keyword evidence="2" id="KW-0732">Signal</keyword>
<accession>A0A0R3W1Z8</accession>
<protein>
    <submittedName>
        <fullName evidence="6">DUF5726 domain-containing protein</fullName>
    </submittedName>
</protein>